<protein>
    <submittedName>
        <fullName evidence="1">Uncharacterized protein</fullName>
    </submittedName>
</protein>
<dbReference type="EMBL" id="BMAT01006600">
    <property type="protein sequence ID" value="GFS16178.1"/>
    <property type="molecule type" value="Genomic_DNA"/>
</dbReference>
<gene>
    <name evidence="1" type="ORF">ElyMa_003207700</name>
</gene>
<dbReference type="AlphaFoldDB" id="A0AAV4J3E9"/>
<evidence type="ECO:0000313" key="1">
    <source>
        <dbReference type="EMBL" id="GFS16178.1"/>
    </source>
</evidence>
<accession>A0AAV4J3E9</accession>
<comment type="caution">
    <text evidence="1">The sequence shown here is derived from an EMBL/GenBank/DDBJ whole genome shotgun (WGS) entry which is preliminary data.</text>
</comment>
<sequence>MTNVQFERIDFDKLTKIDKRQYNHLSVSAALANYGFFSQGLLDNNEPVDFIASHYSGTSQLSVLLKSRLTLASHLEHQNLSIAFYERGYWYVYPHDDVLAFACQTSTITHTTSWQQKGIYTFPQLTDKYRQLLKPWRL</sequence>
<reference evidence="1 2" key="1">
    <citation type="journal article" date="2021" name="Elife">
        <title>Chloroplast acquisition without the gene transfer in kleptoplastic sea slugs, Plakobranchus ocellatus.</title>
        <authorList>
            <person name="Maeda T."/>
            <person name="Takahashi S."/>
            <person name="Yoshida T."/>
            <person name="Shimamura S."/>
            <person name="Takaki Y."/>
            <person name="Nagai Y."/>
            <person name="Toyoda A."/>
            <person name="Suzuki Y."/>
            <person name="Arimoto A."/>
            <person name="Ishii H."/>
            <person name="Satoh N."/>
            <person name="Nishiyama T."/>
            <person name="Hasebe M."/>
            <person name="Maruyama T."/>
            <person name="Minagawa J."/>
            <person name="Obokata J."/>
            <person name="Shigenobu S."/>
        </authorList>
    </citation>
    <scope>NUCLEOTIDE SEQUENCE [LARGE SCALE GENOMIC DNA]</scope>
</reference>
<dbReference type="Proteomes" id="UP000762676">
    <property type="component" value="Unassembled WGS sequence"/>
</dbReference>
<evidence type="ECO:0000313" key="2">
    <source>
        <dbReference type="Proteomes" id="UP000762676"/>
    </source>
</evidence>
<proteinExistence type="predicted"/>
<name>A0AAV4J3E9_9GAST</name>
<organism evidence="1 2">
    <name type="scientific">Elysia marginata</name>
    <dbReference type="NCBI Taxonomy" id="1093978"/>
    <lineage>
        <taxon>Eukaryota</taxon>
        <taxon>Metazoa</taxon>
        <taxon>Spiralia</taxon>
        <taxon>Lophotrochozoa</taxon>
        <taxon>Mollusca</taxon>
        <taxon>Gastropoda</taxon>
        <taxon>Heterobranchia</taxon>
        <taxon>Euthyneura</taxon>
        <taxon>Panpulmonata</taxon>
        <taxon>Sacoglossa</taxon>
        <taxon>Placobranchoidea</taxon>
        <taxon>Plakobranchidae</taxon>
        <taxon>Elysia</taxon>
    </lineage>
</organism>
<keyword evidence="2" id="KW-1185">Reference proteome</keyword>